<proteinExistence type="predicted"/>
<feature type="transmembrane region" description="Helical" evidence="1">
    <location>
        <begin position="171"/>
        <end position="194"/>
    </location>
</feature>
<evidence type="ECO:0000313" key="3">
    <source>
        <dbReference type="Proteomes" id="UP001369086"/>
    </source>
</evidence>
<keyword evidence="1" id="KW-0472">Membrane</keyword>
<accession>A0ABR0Z2J0</accession>
<name>A0ABR0Z2J0_HUSHU</name>
<dbReference type="EMBL" id="JAHFZB010000018">
    <property type="protein sequence ID" value="KAK6478861.1"/>
    <property type="molecule type" value="Genomic_DNA"/>
</dbReference>
<gene>
    <name evidence="2" type="ORF">HHUSO_G19482</name>
</gene>
<keyword evidence="3" id="KW-1185">Reference proteome</keyword>
<feature type="transmembrane region" description="Helical" evidence="1">
    <location>
        <begin position="116"/>
        <end position="135"/>
    </location>
</feature>
<feature type="transmembrane region" description="Helical" evidence="1">
    <location>
        <begin position="317"/>
        <end position="335"/>
    </location>
</feature>
<feature type="transmembrane region" description="Helical" evidence="1">
    <location>
        <begin position="88"/>
        <end position="109"/>
    </location>
</feature>
<evidence type="ECO:0000313" key="2">
    <source>
        <dbReference type="EMBL" id="KAK6478861.1"/>
    </source>
</evidence>
<reference evidence="2 3" key="1">
    <citation type="submission" date="2021-05" db="EMBL/GenBank/DDBJ databases">
        <authorList>
            <person name="Zahm M."/>
            <person name="Klopp C."/>
            <person name="Cabau C."/>
            <person name="Kuhl H."/>
            <person name="Suciu R."/>
            <person name="Ciorpac M."/>
            <person name="Holostenco D."/>
            <person name="Gessner J."/>
            <person name="Wuertz S."/>
            <person name="Hohne C."/>
            <person name="Stock M."/>
            <person name="Gislard M."/>
            <person name="Lluch J."/>
            <person name="Milhes M."/>
            <person name="Lampietro C."/>
            <person name="Lopez Roques C."/>
            <person name="Donnadieu C."/>
            <person name="Du K."/>
            <person name="Schartl M."/>
            <person name="Guiguen Y."/>
        </authorList>
    </citation>
    <scope>NUCLEOTIDE SEQUENCE [LARGE SCALE GENOMIC DNA]</scope>
    <source>
        <strain evidence="2">Hh-F2</strain>
        <tissue evidence="2">Blood</tissue>
    </source>
</reference>
<dbReference type="PANTHER" id="PTHR16214:SF3">
    <property type="entry name" value="TRANSMEMBRANE PROTEIN 260"/>
    <property type="match status" value="1"/>
</dbReference>
<sequence>MRSSTAVAAGGTVSARSSRDAWLLTCASFACVTALYLPGVQRSVAGGDSGELITAACELGVAHPPGYPLFTLLARLALDLLPFGLPAYRVNLLNGLLGAIASASLCFTVCRLSGSAVAGVFAAGSFAVSRLAWQWSMAAEVFSLNNVFIGLLLCLSACFHTAGSAQQRDKFGCWGALCCGLSLCNQHTVVLYVLCIAPWVLGGLRTHKELSLPIVGRLGTCFLVGFLPYLYLPLSSFLNRARWSWGDQSSMGGLLKHLLRIEYGTFSLAKSETGTGMAQMLRAQLTHCLSDLSAPVLVLSGAALLLNPLNRSRGSSVLVWLLAAMVTLYSLFFAWRANLDISKPLFLRVVERFWVQGDAVLCVLAGLGLSSLCCELDRRLGRGGVWRAVGWIFTAGFIASQAHNHSRFARNILNSIPNGSIVLTRGDLPGNSLRYLHYCEGLRGDLSLVEQEMMTYDWYVSKLGRHLPGVRFPGRLWDPVLSDQTFNLQRFLSENAGREVFACIGLPEGDRSWERGFSLWPWGVCEKLVPSGTPFYPAEWVRLTRNMYNWTEPYNSFQPGSWEEVANEEMWQSRMKTAFFLFDLAEKQSGSVEVQVQLYQLSYTVYQELVGREGEVEGERHPANWHKNLALASERLLRAGGGGVDSKRLLSSSQLHFSLYLQREPGDPQAEAIRQAVHQLARERERLQQQ</sequence>
<feature type="transmembrane region" description="Helical" evidence="1">
    <location>
        <begin position="385"/>
        <end position="403"/>
    </location>
</feature>
<feature type="transmembrane region" description="Helical" evidence="1">
    <location>
        <begin position="214"/>
        <end position="232"/>
    </location>
</feature>
<keyword evidence="1" id="KW-1133">Transmembrane helix</keyword>
<dbReference type="Pfam" id="PF11028">
    <property type="entry name" value="TMEM260-like"/>
    <property type="match status" value="1"/>
</dbReference>
<dbReference type="PROSITE" id="PS51257">
    <property type="entry name" value="PROKAR_LIPOPROTEIN"/>
    <property type="match status" value="1"/>
</dbReference>
<dbReference type="InterPro" id="IPR021280">
    <property type="entry name" value="TMEM260-like"/>
</dbReference>
<evidence type="ECO:0000256" key="1">
    <source>
        <dbReference type="SAM" id="Phobius"/>
    </source>
</evidence>
<feature type="transmembrane region" description="Helical" evidence="1">
    <location>
        <begin position="21"/>
        <end position="39"/>
    </location>
</feature>
<organism evidence="2 3">
    <name type="scientific">Huso huso</name>
    <name type="common">Beluga</name>
    <name type="synonym">Acipenser huso</name>
    <dbReference type="NCBI Taxonomy" id="61971"/>
    <lineage>
        <taxon>Eukaryota</taxon>
        <taxon>Metazoa</taxon>
        <taxon>Chordata</taxon>
        <taxon>Craniata</taxon>
        <taxon>Vertebrata</taxon>
        <taxon>Euteleostomi</taxon>
        <taxon>Actinopterygii</taxon>
        <taxon>Chondrostei</taxon>
        <taxon>Acipenseriformes</taxon>
        <taxon>Acipenseridae</taxon>
        <taxon>Huso</taxon>
    </lineage>
</organism>
<feature type="transmembrane region" description="Helical" evidence="1">
    <location>
        <begin position="141"/>
        <end position="159"/>
    </location>
</feature>
<dbReference type="PANTHER" id="PTHR16214">
    <property type="entry name" value="TRANSMEMBRANE PROTEIN 260"/>
    <property type="match status" value="1"/>
</dbReference>
<protein>
    <submittedName>
        <fullName evidence="2">Transmembrane protein 260-like isoform X3</fullName>
    </submittedName>
</protein>
<comment type="caution">
    <text evidence="2">The sequence shown here is derived from an EMBL/GenBank/DDBJ whole genome shotgun (WGS) entry which is preliminary data.</text>
</comment>
<dbReference type="InterPro" id="IPR052724">
    <property type="entry name" value="GT117_domain-containing"/>
</dbReference>
<dbReference type="Proteomes" id="UP001369086">
    <property type="component" value="Unassembled WGS sequence"/>
</dbReference>
<feature type="transmembrane region" description="Helical" evidence="1">
    <location>
        <begin position="355"/>
        <end position="373"/>
    </location>
</feature>
<keyword evidence="1" id="KW-0812">Transmembrane</keyword>